<gene>
    <name evidence="1" type="ORF">NDU88_002747</name>
</gene>
<evidence type="ECO:0000313" key="1">
    <source>
        <dbReference type="EMBL" id="KAJ1185962.1"/>
    </source>
</evidence>
<sequence>MTRIGLRPIGPTPFWPYVSTPADNKLIDSCTSGDDRRDPANTSYGELHSVWKDLLSKRTSGFRQQHQRSIKAGKKKIGVCGHISSKLDWS</sequence>
<proteinExistence type="predicted"/>
<keyword evidence="2" id="KW-1185">Reference proteome</keyword>
<dbReference type="Proteomes" id="UP001066276">
    <property type="component" value="Chromosome 3_1"/>
</dbReference>
<protein>
    <submittedName>
        <fullName evidence="1">Uncharacterized protein</fullName>
    </submittedName>
</protein>
<evidence type="ECO:0000313" key="2">
    <source>
        <dbReference type="Proteomes" id="UP001066276"/>
    </source>
</evidence>
<accession>A0AAV7UA54</accession>
<name>A0AAV7UA54_PLEWA</name>
<dbReference type="AlphaFoldDB" id="A0AAV7UA54"/>
<dbReference type="EMBL" id="JANPWB010000005">
    <property type="protein sequence ID" value="KAJ1185962.1"/>
    <property type="molecule type" value="Genomic_DNA"/>
</dbReference>
<comment type="caution">
    <text evidence="1">The sequence shown here is derived from an EMBL/GenBank/DDBJ whole genome shotgun (WGS) entry which is preliminary data.</text>
</comment>
<reference evidence="1" key="1">
    <citation type="journal article" date="2022" name="bioRxiv">
        <title>Sequencing and chromosome-scale assembly of the giantPleurodeles waltlgenome.</title>
        <authorList>
            <person name="Brown T."/>
            <person name="Elewa A."/>
            <person name="Iarovenko S."/>
            <person name="Subramanian E."/>
            <person name="Araus A.J."/>
            <person name="Petzold A."/>
            <person name="Susuki M."/>
            <person name="Suzuki K.-i.T."/>
            <person name="Hayashi T."/>
            <person name="Toyoda A."/>
            <person name="Oliveira C."/>
            <person name="Osipova E."/>
            <person name="Leigh N.D."/>
            <person name="Simon A."/>
            <person name="Yun M.H."/>
        </authorList>
    </citation>
    <scope>NUCLEOTIDE SEQUENCE</scope>
    <source>
        <strain evidence="1">20211129_DDA</strain>
        <tissue evidence="1">Liver</tissue>
    </source>
</reference>
<organism evidence="1 2">
    <name type="scientific">Pleurodeles waltl</name>
    <name type="common">Iberian ribbed newt</name>
    <dbReference type="NCBI Taxonomy" id="8319"/>
    <lineage>
        <taxon>Eukaryota</taxon>
        <taxon>Metazoa</taxon>
        <taxon>Chordata</taxon>
        <taxon>Craniata</taxon>
        <taxon>Vertebrata</taxon>
        <taxon>Euteleostomi</taxon>
        <taxon>Amphibia</taxon>
        <taxon>Batrachia</taxon>
        <taxon>Caudata</taxon>
        <taxon>Salamandroidea</taxon>
        <taxon>Salamandridae</taxon>
        <taxon>Pleurodelinae</taxon>
        <taxon>Pleurodeles</taxon>
    </lineage>
</organism>